<feature type="transmembrane region" description="Helical" evidence="7">
    <location>
        <begin position="54"/>
        <end position="76"/>
    </location>
</feature>
<evidence type="ECO:0000256" key="5">
    <source>
        <dbReference type="ARBA" id="ARBA00022989"/>
    </source>
</evidence>
<dbReference type="Pfam" id="PF07690">
    <property type="entry name" value="MFS_1"/>
    <property type="match status" value="1"/>
</dbReference>
<keyword evidence="9" id="KW-1185">Reference proteome</keyword>
<gene>
    <name evidence="8" type="primary">lplT</name>
    <name evidence="8" type="ORF">E0485_05900</name>
</gene>
<sequence length="401" mass="42819">MAQTKAIGQGQEKSKALSSLVFTQFISSFADNVNFFIIIGIITSQGVVNPEGYVLNIQMGFLLAYVVLAPLVGAYADRNAKSKVLLMGNLLKSIGITLLLLGVHPIICYAVLGIGAVVYSPAKYGILTELTNSEQGLLRANAMVEGTTILAILLGTVAGGILADISNTVGVVACLVAYIISLLFTLLIPRKAGNADIRYGQSSLQFFSDFKRLVSNRKARFSLIGTGAFWLTASVLRIALIAWIPVNLGITDTTTQSMMIGATAVGVVVSSFITSRVIPVGKLYRSYIYGYMMVGLVVVCAFMTSLWISVTLLFLIGVAGGIFLIPLNTMLQEIGKDVIGSGKTIAIQNFVENSLTVSGLLIFKALVSELSIQMSVVSIGLILLCFILFLSFQVGRVKRSS</sequence>
<organism evidence="8 9">
    <name type="scientific">Paenibacillus albiflavus</name>
    <dbReference type="NCBI Taxonomy" id="2545760"/>
    <lineage>
        <taxon>Bacteria</taxon>
        <taxon>Bacillati</taxon>
        <taxon>Bacillota</taxon>
        <taxon>Bacilli</taxon>
        <taxon>Bacillales</taxon>
        <taxon>Paenibacillaceae</taxon>
        <taxon>Paenibacillus</taxon>
    </lineage>
</organism>
<dbReference type="InterPro" id="IPR011701">
    <property type="entry name" value="MFS"/>
</dbReference>
<dbReference type="CDD" id="cd06173">
    <property type="entry name" value="MFS_MefA_like"/>
    <property type="match status" value="1"/>
</dbReference>
<reference evidence="8 9" key="1">
    <citation type="submission" date="2019-03" db="EMBL/GenBank/DDBJ databases">
        <authorList>
            <person name="Kim M.K.M."/>
        </authorList>
    </citation>
    <scope>NUCLEOTIDE SEQUENCE [LARGE SCALE GENOMIC DNA]</scope>
    <source>
        <strain evidence="8 9">18JY21-1</strain>
    </source>
</reference>
<keyword evidence="2" id="KW-0813">Transport</keyword>
<dbReference type="GO" id="GO:0005886">
    <property type="term" value="C:plasma membrane"/>
    <property type="evidence" value="ECO:0007669"/>
    <property type="project" value="UniProtKB-SubCell"/>
</dbReference>
<proteinExistence type="predicted"/>
<feature type="transmembrane region" description="Helical" evidence="7">
    <location>
        <begin position="20"/>
        <end position="42"/>
    </location>
</feature>
<protein>
    <submittedName>
        <fullName evidence="8">Lysophospholipid transporter LplT</fullName>
    </submittedName>
</protein>
<dbReference type="Proteomes" id="UP000295418">
    <property type="component" value="Unassembled WGS sequence"/>
</dbReference>
<dbReference type="SUPFAM" id="SSF103473">
    <property type="entry name" value="MFS general substrate transporter"/>
    <property type="match status" value="1"/>
</dbReference>
<keyword evidence="5 7" id="KW-1133">Transmembrane helix</keyword>
<dbReference type="Gene3D" id="1.20.1250.20">
    <property type="entry name" value="MFS general substrate transporter like domains"/>
    <property type="match status" value="1"/>
</dbReference>
<feature type="transmembrane region" description="Helical" evidence="7">
    <location>
        <begin position="290"/>
        <end position="323"/>
    </location>
</feature>
<keyword evidence="4 7" id="KW-0812">Transmembrane</keyword>
<dbReference type="OrthoDB" id="9803968at2"/>
<feature type="transmembrane region" description="Helical" evidence="7">
    <location>
        <begin position="221"/>
        <end position="246"/>
    </location>
</feature>
<feature type="transmembrane region" description="Helical" evidence="7">
    <location>
        <begin position="140"/>
        <end position="163"/>
    </location>
</feature>
<dbReference type="RefSeq" id="WP_132417051.1">
    <property type="nucleotide sequence ID" value="NZ_SKFG01000003.1"/>
</dbReference>
<comment type="subcellular location">
    <subcellularLocation>
        <location evidence="1">Cell membrane</location>
        <topology evidence="1">Multi-pass membrane protein</topology>
    </subcellularLocation>
</comment>
<dbReference type="EMBL" id="SKFG01000003">
    <property type="protein sequence ID" value="TCZ79393.1"/>
    <property type="molecule type" value="Genomic_DNA"/>
</dbReference>
<evidence type="ECO:0000256" key="1">
    <source>
        <dbReference type="ARBA" id="ARBA00004651"/>
    </source>
</evidence>
<evidence type="ECO:0000256" key="7">
    <source>
        <dbReference type="SAM" id="Phobius"/>
    </source>
</evidence>
<feature type="transmembrane region" description="Helical" evidence="7">
    <location>
        <begin position="258"/>
        <end position="278"/>
    </location>
</feature>
<evidence type="ECO:0000313" key="9">
    <source>
        <dbReference type="Proteomes" id="UP000295418"/>
    </source>
</evidence>
<keyword evidence="6 7" id="KW-0472">Membrane</keyword>
<accession>A0A4R4EJ15</accession>
<evidence type="ECO:0000256" key="6">
    <source>
        <dbReference type="ARBA" id="ARBA00023136"/>
    </source>
</evidence>
<dbReference type="InterPro" id="IPR036259">
    <property type="entry name" value="MFS_trans_sf"/>
</dbReference>
<dbReference type="PANTHER" id="PTHR43266:SF2">
    <property type="entry name" value="MAJOR FACILITATOR SUPERFAMILY (MFS) PROFILE DOMAIN-CONTAINING PROTEIN"/>
    <property type="match status" value="1"/>
</dbReference>
<evidence type="ECO:0000313" key="8">
    <source>
        <dbReference type="EMBL" id="TCZ79393.1"/>
    </source>
</evidence>
<dbReference type="GO" id="GO:0022857">
    <property type="term" value="F:transmembrane transporter activity"/>
    <property type="evidence" value="ECO:0007669"/>
    <property type="project" value="InterPro"/>
</dbReference>
<feature type="transmembrane region" description="Helical" evidence="7">
    <location>
        <begin position="370"/>
        <end position="392"/>
    </location>
</feature>
<feature type="transmembrane region" description="Helical" evidence="7">
    <location>
        <begin position="96"/>
        <end position="119"/>
    </location>
</feature>
<keyword evidence="3" id="KW-1003">Cell membrane</keyword>
<feature type="transmembrane region" description="Helical" evidence="7">
    <location>
        <begin position="169"/>
        <end position="188"/>
    </location>
</feature>
<dbReference type="AlphaFoldDB" id="A0A4R4EJ15"/>
<dbReference type="NCBIfam" id="NF008397">
    <property type="entry name" value="PRK11195.1"/>
    <property type="match status" value="1"/>
</dbReference>
<evidence type="ECO:0000256" key="4">
    <source>
        <dbReference type="ARBA" id="ARBA00022692"/>
    </source>
</evidence>
<comment type="caution">
    <text evidence="8">The sequence shown here is derived from an EMBL/GenBank/DDBJ whole genome shotgun (WGS) entry which is preliminary data.</text>
</comment>
<evidence type="ECO:0000256" key="3">
    <source>
        <dbReference type="ARBA" id="ARBA00022475"/>
    </source>
</evidence>
<dbReference type="PANTHER" id="PTHR43266">
    <property type="entry name" value="MACROLIDE-EFFLUX PROTEIN"/>
    <property type="match status" value="1"/>
</dbReference>
<name>A0A4R4EJ15_9BACL</name>
<evidence type="ECO:0000256" key="2">
    <source>
        <dbReference type="ARBA" id="ARBA00022448"/>
    </source>
</evidence>